<keyword evidence="5 11" id="KW-0934">Plastid</keyword>
<dbReference type="Gene3D" id="3.10.129.10">
    <property type="entry name" value="Hotdog Thioesterase"/>
    <property type="match status" value="1"/>
</dbReference>
<organism evidence="14">
    <name type="scientific">Picocystis salinarum</name>
    <dbReference type="NCBI Taxonomy" id="88271"/>
    <lineage>
        <taxon>Eukaryota</taxon>
        <taxon>Viridiplantae</taxon>
        <taxon>Chlorophyta</taxon>
        <taxon>Picocystophyceae</taxon>
        <taxon>Picocystales</taxon>
        <taxon>Picocystaceae</taxon>
        <taxon>Picocystis</taxon>
    </lineage>
</organism>
<protein>
    <recommendedName>
        <fullName evidence="11">Acyl-[acyl-carrier-protein] hydrolase</fullName>
        <ecNumber evidence="11">3.1.2.-</ecNumber>
    </recommendedName>
</protein>
<evidence type="ECO:0000256" key="5">
    <source>
        <dbReference type="ARBA" id="ARBA00022640"/>
    </source>
</evidence>
<reference evidence="14" key="1">
    <citation type="submission" date="2021-01" db="EMBL/GenBank/DDBJ databases">
        <authorList>
            <person name="Corre E."/>
            <person name="Pelletier E."/>
            <person name="Niang G."/>
            <person name="Scheremetjew M."/>
            <person name="Finn R."/>
            <person name="Kale V."/>
            <person name="Holt S."/>
            <person name="Cochrane G."/>
            <person name="Meng A."/>
            <person name="Brown T."/>
            <person name="Cohen L."/>
        </authorList>
    </citation>
    <scope>NUCLEOTIDE SEQUENCE</scope>
    <source>
        <strain evidence="14">CCMP1897</strain>
    </source>
</reference>
<dbReference type="EMBL" id="HBIS01007061">
    <property type="protein sequence ID" value="CAE0612501.1"/>
    <property type="molecule type" value="Transcribed_RNA"/>
</dbReference>
<evidence type="ECO:0000256" key="3">
    <source>
        <dbReference type="ARBA" id="ARBA00022516"/>
    </source>
</evidence>
<comment type="subcellular location">
    <subcellularLocation>
        <location evidence="1 11">Plastid</location>
        <location evidence="1 11">Chloroplast</location>
    </subcellularLocation>
</comment>
<keyword evidence="10 11" id="KW-0275">Fatty acid biosynthesis</keyword>
<evidence type="ECO:0000256" key="7">
    <source>
        <dbReference type="ARBA" id="ARBA00022832"/>
    </source>
</evidence>
<gene>
    <name evidence="14" type="ORF">PSAL00342_LOCUS6400</name>
</gene>
<evidence type="ECO:0000256" key="11">
    <source>
        <dbReference type="RuleBase" id="RU363096"/>
    </source>
</evidence>
<dbReference type="PANTHER" id="PTHR31727">
    <property type="entry name" value="OLEOYL-ACYL CARRIER PROTEIN THIOESTERASE 1, CHLOROPLASTIC"/>
    <property type="match status" value="1"/>
</dbReference>
<evidence type="ECO:0000256" key="9">
    <source>
        <dbReference type="ARBA" id="ARBA00023098"/>
    </source>
</evidence>
<dbReference type="InterPro" id="IPR049427">
    <property type="entry name" value="Acyl-ACP_TE_C"/>
</dbReference>
<dbReference type="InterPro" id="IPR029069">
    <property type="entry name" value="HotDog_dom_sf"/>
</dbReference>
<evidence type="ECO:0000256" key="1">
    <source>
        <dbReference type="ARBA" id="ARBA00004229"/>
    </source>
</evidence>
<evidence type="ECO:0000256" key="4">
    <source>
        <dbReference type="ARBA" id="ARBA00022528"/>
    </source>
</evidence>
<name>A0A7S3XE52_9CHLO</name>
<comment type="function">
    <text evidence="11">Plays an essential role in chain termination during de novo fatty acid synthesis.</text>
</comment>
<evidence type="ECO:0000259" key="12">
    <source>
        <dbReference type="Pfam" id="PF01643"/>
    </source>
</evidence>
<comment type="similarity">
    <text evidence="2 11">Belongs to the acyl-ACP thioesterase family.</text>
</comment>
<evidence type="ECO:0000256" key="10">
    <source>
        <dbReference type="ARBA" id="ARBA00023160"/>
    </source>
</evidence>
<evidence type="ECO:0000256" key="6">
    <source>
        <dbReference type="ARBA" id="ARBA00022801"/>
    </source>
</evidence>
<sequence length="335" mass="37905">MAVTCATSRARAGVWREASARRRERKVGRVHCVAKQVERVDFVPYDASDASWTSGSFDEERRTFAQRFRLRSYEVDGERMASIITLANMLQEVATNHVLGLWGKGKDGFPVPPEMVERNLGWVMARMKFQLDRYPTWGDLIEVRTWFCAAGKLAARRDWDLVDIVTGERIGGCTSMWVCLDMAKRRMSRIPPGVRQEFEKSSPVDEVFALGQGVIPLKLPDFDDEPEFIGPTVVARRTDIDMNGHVNNVAYIGWALEALPLSESEQFNLKEVEIEFKNEALQGERVVTMASPSPCAVPAHPNDGKDYTSHCYLHSLSREADGEELVLLRSHWCPK</sequence>
<dbReference type="AlphaFoldDB" id="A0A7S3XE52"/>
<dbReference type="EC" id="3.1.2.-" evidence="11"/>
<dbReference type="PANTHER" id="PTHR31727:SF6">
    <property type="entry name" value="OLEOYL-ACYL CARRIER PROTEIN THIOESTERASE 1, CHLOROPLASTIC"/>
    <property type="match status" value="1"/>
</dbReference>
<dbReference type="GO" id="GO:0000036">
    <property type="term" value="F:acyl carrier activity"/>
    <property type="evidence" value="ECO:0007669"/>
    <property type="project" value="TreeGrafter"/>
</dbReference>
<dbReference type="SUPFAM" id="SSF54637">
    <property type="entry name" value="Thioesterase/thiol ester dehydrase-isomerase"/>
    <property type="match status" value="2"/>
</dbReference>
<evidence type="ECO:0000256" key="8">
    <source>
        <dbReference type="ARBA" id="ARBA00022946"/>
    </source>
</evidence>
<keyword evidence="8" id="KW-0809">Transit peptide</keyword>
<accession>A0A7S3XE52</accession>
<evidence type="ECO:0000256" key="2">
    <source>
        <dbReference type="ARBA" id="ARBA00006500"/>
    </source>
</evidence>
<feature type="domain" description="Acyl-ACP thioesterase N-terminal hotdog" evidence="12">
    <location>
        <begin position="63"/>
        <end position="197"/>
    </location>
</feature>
<keyword evidence="9 11" id="KW-0443">Lipid metabolism</keyword>
<dbReference type="GO" id="GO:0016297">
    <property type="term" value="F:fatty acyl-[ACP] hydrolase activity"/>
    <property type="evidence" value="ECO:0007669"/>
    <property type="project" value="InterPro"/>
</dbReference>
<dbReference type="InterPro" id="IPR002864">
    <property type="entry name" value="Acyl-ACP_thioesterase_NHD"/>
</dbReference>
<keyword evidence="4 11" id="KW-0150">Chloroplast</keyword>
<keyword evidence="6 11" id="KW-0378">Hydrolase</keyword>
<dbReference type="GO" id="GO:0009507">
    <property type="term" value="C:chloroplast"/>
    <property type="evidence" value="ECO:0007669"/>
    <property type="project" value="UniProtKB-SubCell"/>
</dbReference>
<evidence type="ECO:0000313" key="14">
    <source>
        <dbReference type="EMBL" id="CAE0612501.1"/>
    </source>
</evidence>
<dbReference type="CDD" id="cd00586">
    <property type="entry name" value="4HBT"/>
    <property type="match status" value="1"/>
</dbReference>
<dbReference type="Pfam" id="PF20791">
    <property type="entry name" value="Acyl-ACP_TE_C"/>
    <property type="match status" value="1"/>
</dbReference>
<evidence type="ECO:0000259" key="13">
    <source>
        <dbReference type="Pfam" id="PF20791"/>
    </source>
</evidence>
<proteinExistence type="inferred from homology"/>
<keyword evidence="7 11" id="KW-0276">Fatty acid metabolism</keyword>
<dbReference type="InterPro" id="IPR045023">
    <property type="entry name" value="FATA/B"/>
</dbReference>
<feature type="domain" description="Acyl-ACP thioesterase-like C-terminal" evidence="13">
    <location>
        <begin position="235"/>
        <end position="332"/>
    </location>
</feature>
<keyword evidence="3 11" id="KW-0444">Lipid biosynthesis</keyword>
<dbReference type="Pfam" id="PF01643">
    <property type="entry name" value="Acyl-ACP_TE"/>
    <property type="match status" value="1"/>
</dbReference>